<dbReference type="InterPro" id="IPR002201">
    <property type="entry name" value="Glyco_trans_9"/>
</dbReference>
<dbReference type="EMBL" id="AP027151">
    <property type="protein sequence ID" value="BDV42546.1"/>
    <property type="molecule type" value="Genomic_DNA"/>
</dbReference>
<keyword evidence="7" id="KW-1185">Reference proteome</keyword>
<evidence type="ECO:0000256" key="1">
    <source>
        <dbReference type="ARBA" id="ARBA00022676"/>
    </source>
</evidence>
<dbReference type="Gene3D" id="3.40.50.2000">
    <property type="entry name" value="Glycogen Phosphorylase B"/>
    <property type="match status" value="2"/>
</dbReference>
<dbReference type="InterPro" id="IPR051199">
    <property type="entry name" value="LPS_LOS_Heptosyltrfase"/>
</dbReference>
<evidence type="ECO:0000313" key="7">
    <source>
        <dbReference type="Proteomes" id="UP001317705"/>
    </source>
</evidence>
<reference evidence="6 7" key="1">
    <citation type="submission" date="2022-12" db="EMBL/GenBank/DDBJ databases">
        <title>Polyphasic characterization of Geotalea uranireducens NIT-SL11 newly isolated from a complex of sewage sludge and microbially reduced graphene oxide.</title>
        <authorList>
            <person name="Xie L."/>
            <person name="Yoshida N."/>
            <person name="Meng L."/>
        </authorList>
    </citation>
    <scope>NUCLEOTIDE SEQUENCE [LARGE SCALE GENOMIC DNA]</scope>
    <source>
        <strain evidence="6 7">NIT-SL11</strain>
    </source>
</reference>
<evidence type="ECO:0000256" key="5">
    <source>
        <dbReference type="ARBA" id="ARBA00047503"/>
    </source>
</evidence>
<gene>
    <name evidence="6" type="ORF">GURASL_14690</name>
</gene>
<keyword evidence="1" id="KW-0328">Glycosyltransferase</keyword>
<proteinExistence type="inferred from homology"/>
<dbReference type="SUPFAM" id="SSF53756">
    <property type="entry name" value="UDP-Glycosyltransferase/glycogen phosphorylase"/>
    <property type="match status" value="1"/>
</dbReference>
<evidence type="ECO:0000256" key="2">
    <source>
        <dbReference type="ARBA" id="ARBA00022679"/>
    </source>
</evidence>
<keyword evidence="2" id="KW-0808">Transferase</keyword>
<protein>
    <recommendedName>
        <fullName evidence="4">lipopolysaccharide heptosyltransferase II</fullName>
        <ecNumber evidence="4">2.4.99.24</ecNumber>
    </recommendedName>
</protein>
<comment type="catalytic activity">
    <reaction evidence="5">
        <text>an L-alpha-D-Hep-(1-&gt;5)-[alpha-Kdo-(2-&gt;4)]-alpha-Kdo-(2-&gt;6)-lipid A + ADP-L-glycero-beta-D-manno-heptose = an L-alpha-D-Hep-(1-&gt;3)-L-alpha-D-Hep-(1-&gt;5)-[alpha-Kdo-(2-&gt;4)]-alpha-Kdo-(2-&gt;6)-lipid A + ADP + H(+)</text>
        <dbReference type="Rhea" id="RHEA:74071"/>
        <dbReference type="ChEBI" id="CHEBI:15378"/>
        <dbReference type="ChEBI" id="CHEBI:61506"/>
        <dbReference type="ChEBI" id="CHEBI:193068"/>
        <dbReference type="ChEBI" id="CHEBI:193069"/>
        <dbReference type="ChEBI" id="CHEBI:456216"/>
        <dbReference type="EC" id="2.4.99.24"/>
    </reaction>
</comment>
<dbReference type="InterPro" id="IPR011910">
    <property type="entry name" value="RfaF"/>
</dbReference>
<name>A0ABM8EJI4_9BACT</name>
<dbReference type="CDD" id="cd03789">
    <property type="entry name" value="GT9_LPS_heptosyltransferase"/>
    <property type="match status" value="1"/>
</dbReference>
<organism evidence="6 7">
    <name type="scientific">Geotalea uraniireducens</name>
    <dbReference type="NCBI Taxonomy" id="351604"/>
    <lineage>
        <taxon>Bacteria</taxon>
        <taxon>Pseudomonadati</taxon>
        <taxon>Thermodesulfobacteriota</taxon>
        <taxon>Desulfuromonadia</taxon>
        <taxon>Geobacterales</taxon>
        <taxon>Geobacteraceae</taxon>
        <taxon>Geotalea</taxon>
    </lineage>
</organism>
<evidence type="ECO:0000256" key="4">
    <source>
        <dbReference type="ARBA" id="ARBA00044042"/>
    </source>
</evidence>
<dbReference type="Proteomes" id="UP001317705">
    <property type="component" value="Chromosome"/>
</dbReference>
<evidence type="ECO:0000256" key="3">
    <source>
        <dbReference type="ARBA" id="ARBA00043995"/>
    </source>
</evidence>
<dbReference type="PANTHER" id="PTHR30160:SF7">
    <property type="entry name" value="ADP-HEPTOSE--LPS HEPTOSYLTRANSFERASE 2"/>
    <property type="match status" value="1"/>
</dbReference>
<dbReference type="EC" id="2.4.99.24" evidence="4"/>
<comment type="similarity">
    <text evidence="3">Belongs to the glycosyltransferase 9 family.</text>
</comment>
<dbReference type="Pfam" id="PF01075">
    <property type="entry name" value="Glyco_transf_9"/>
    <property type="match status" value="1"/>
</dbReference>
<evidence type="ECO:0000313" key="6">
    <source>
        <dbReference type="EMBL" id="BDV42546.1"/>
    </source>
</evidence>
<accession>A0ABM8EJI4</accession>
<dbReference type="NCBIfam" id="TIGR02195">
    <property type="entry name" value="heptsyl_trn_II"/>
    <property type="match status" value="1"/>
</dbReference>
<dbReference type="RefSeq" id="WP_282003066.1">
    <property type="nucleotide sequence ID" value="NZ_AP027151.1"/>
</dbReference>
<sequence length="359" mass="38210">MSSDEPFPDRAAIRNVLVRSTNWIGDAVMTTPALGALRASFPGARLTVLANPIVAPLFIPHPAVDEVIVYDRQGRHRGFAGKLRLAVELRRRRFDLAVLLQNAIDAALLAWLARIPRRMGYRTDGRGPLLTHGVPLAEETKRLHHVDYYLTMLGRFGICGGERRLALQTTPAEDAAVADLLGARGIAPGDFLIGINPGASYGSAKRWYPERFAAVADQLAARWGAKVVITGGPGEAAIAAEIAATMQGEAADLVGTTSVRELLALIKRCNFFVTNDSGPMHVAAAFAVPLVAIFGPTDHMTTSPFAERTAVVRAVTPCAPCLKRECPTDHRCMLAVTVEDVVAAAIDLGERPAGGGGAA</sequence>
<dbReference type="PANTHER" id="PTHR30160">
    <property type="entry name" value="TETRAACYLDISACCHARIDE 4'-KINASE-RELATED"/>
    <property type="match status" value="1"/>
</dbReference>